<proteinExistence type="predicted"/>
<dbReference type="InterPro" id="IPR052394">
    <property type="entry name" value="LRR-containing"/>
</dbReference>
<dbReference type="PANTHER" id="PTHR24114">
    <property type="entry name" value="LEUCINE RICH REPEAT FAMILY PROTEIN"/>
    <property type="match status" value="1"/>
</dbReference>
<comment type="caution">
    <text evidence="3">The sequence shown here is derived from an EMBL/GenBank/DDBJ whole genome shotgun (WGS) entry which is preliminary data.</text>
</comment>
<dbReference type="Gene3D" id="3.80.10.10">
    <property type="entry name" value="Ribonuclease Inhibitor"/>
    <property type="match status" value="4"/>
</dbReference>
<dbReference type="EMBL" id="MCFF01000053">
    <property type="protein sequence ID" value="ORZ04969.1"/>
    <property type="molecule type" value="Genomic_DNA"/>
</dbReference>
<evidence type="ECO:0000313" key="4">
    <source>
        <dbReference type="Proteomes" id="UP000193648"/>
    </source>
</evidence>
<dbReference type="AlphaFoldDB" id="A0A1Y2GDS3"/>
<organism evidence="3 4">
    <name type="scientific">Lobosporangium transversale</name>
    <dbReference type="NCBI Taxonomy" id="64571"/>
    <lineage>
        <taxon>Eukaryota</taxon>
        <taxon>Fungi</taxon>
        <taxon>Fungi incertae sedis</taxon>
        <taxon>Mucoromycota</taxon>
        <taxon>Mortierellomycotina</taxon>
        <taxon>Mortierellomycetes</taxon>
        <taxon>Mortierellales</taxon>
        <taxon>Mortierellaceae</taxon>
        <taxon>Lobosporangium</taxon>
    </lineage>
</organism>
<dbReference type="STRING" id="64571.A0A1Y2GDS3"/>
<name>A0A1Y2GDS3_9FUNG</name>
<keyword evidence="4" id="KW-1185">Reference proteome</keyword>
<protein>
    <recommendedName>
        <fullName evidence="5">RNI-like protein</fullName>
    </recommendedName>
</protein>
<dbReference type="RefSeq" id="XP_021876833.1">
    <property type="nucleotide sequence ID" value="XM_022025677.1"/>
</dbReference>
<reference evidence="3 4" key="1">
    <citation type="submission" date="2016-07" db="EMBL/GenBank/DDBJ databases">
        <title>Pervasive Adenine N6-methylation of Active Genes in Fungi.</title>
        <authorList>
            <consortium name="DOE Joint Genome Institute"/>
            <person name="Mondo S.J."/>
            <person name="Dannebaum R.O."/>
            <person name="Kuo R.C."/>
            <person name="Labutti K."/>
            <person name="Haridas S."/>
            <person name="Kuo A."/>
            <person name="Salamov A."/>
            <person name="Ahrendt S.R."/>
            <person name="Lipzen A."/>
            <person name="Sullivan W."/>
            <person name="Andreopoulos W.B."/>
            <person name="Clum A."/>
            <person name="Lindquist E."/>
            <person name="Daum C."/>
            <person name="Ramamoorthy G.K."/>
            <person name="Gryganskyi A."/>
            <person name="Culley D."/>
            <person name="Magnuson J.K."/>
            <person name="James T.Y."/>
            <person name="O'Malley M.A."/>
            <person name="Stajich J.E."/>
            <person name="Spatafora J.W."/>
            <person name="Visel A."/>
            <person name="Grigoriev I.V."/>
        </authorList>
    </citation>
    <scope>NUCLEOTIDE SEQUENCE [LARGE SCALE GENOMIC DNA]</scope>
    <source>
        <strain evidence="3 4">NRRL 3116</strain>
    </source>
</reference>
<gene>
    <name evidence="3" type="ORF">BCR41DRAFT_362125</name>
</gene>
<dbReference type="InterPro" id="IPR032675">
    <property type="entry name" value="LRR_dom_sf"/>
</dbReference>
<dbReference type="Pfam" id="PF13516">
    <property type="entry name" value="LRR_6"/>
    <property type="match status" value="10"/>
</dbReference>
<dbReference type="OrthoDB" id="120976at2759"/>
<dbReference type="InParanoid" id="A0A1Y2GDS3"/>
<evidence type="ECO:0000256" key="2">
    <source>
        <dbReference type="SAM" id="MobiDB-lite"/>
    </source>
</evidence>
<evidence type="ECO:0000313" key="3">
    <source>
        <dbReference type="EMBL" id="ORZ04969.1"/>
    </source>
</evidence>
<evidence type="ECO:0008006" key="5">
    <source>
        <dbReference type="Google" id="ProtNLM"/>
    </source>
</evidence>
<keyword evidence="1" id="KW-0175">Coiled coil</keyword>
<dbReference type="SUPFAM" id="SSF52047">
    <property type="entry name" value="RNI-like"/>
    <property type="match status" value="1"/>
</dbReference>
<dbReference type="InterPro" id="IPR001611">
    <property type="entry name" value="Leu-rich_rpt"/>
</dbReference>
<dbReference type="PANTHER" id="PTHR24114:SF2">
    <property type="entry name" value="F-BOX DOMAIN-CONTAINING PROTEIN-RELATED"/>
    <property type="match status" value="1"/>
</dbReference>
<feature type="compositionally biased region" description="Low complexity" evidence="2">
    <location>
        <begin position="93"/>
        <end position="139"/>
    </location>
</feature>
<dbReference type="Proteomes" id="UP000193648">
    <property type="component" value="Unassembled WGS sequence"/>
</dbReference>
<feature type="region of interest" description="Disordered" evidence="2">
    <location>
        <begin position="91"/>
        <end position="139"/>
    </location>
</feature>
<accession>A0A1Y2GDS3</accession>
<dbReference type="PROSITE" id="PS51450">
    <property type="entry name" value="LRR"/>
    <property type="match status" value="2"/>
</dbReference>
<dbReference type="SMART" id="SM00368">
    <property type="entry name" value="LRR_RI"/>
    <property type="match status" value="10"/>
</dbReference>
<evidence type="ECO:0000256" key="1">
    <source>
        <dbReference type="SAM" id="Coils"/>
    </source>
</evidence>
<sequence>MAEHQYQQFRKAGIIERVCVRIASTFANNGSSSCHVSLQDIRDVFPDAQRFKLEELPIPFLIDPNGNRVEPPCIAFYPYKILDVITEAPQLGNSNSSSSSTEASSANTSSTNTNTNTNTNTSTNTNTDNTNSNSNSNHSAAIHLPTFRKSAKYARDTLSPLSNLIQSFNSLLTTRNNAYIEVVNFNLEKVADLLLEAEEKDDKVANLLLETKEKDSEMFKLQEKMLKLQEEMLKLQEEILKLQLEAKEKNEKMQHQSLDKLALLQQHVDAILTQNAGLHECLFSRLFIILPVDHTKWDPMNVLKNKLRVHFLCECGDHTTMTSKSSQSQLHIANHDGYEIRDSARFFRKYGKHIFILLQWLKLGMSSSTSLALSQDSIDAGIDCSIDYMEALSKEDPTLNSITTIDDYDDLNGSDFQNMRTTLRVNDESRQFGDMYRIMTETGRTKWVCLDHCRSMYEEKEQKAFINAVKVNSGKYNSHLGKLTITLESRERAKELFDALSSSIRVYELDITFDWDWTEIDLEAFESALAVSSVSNLRLGLARTQGNTEIKAPSTSGRYERLIRIMELSNMKTIHIALSQDLIKLLSLRPRRSSRLHKLTYEMKAQLTGTIELQGVVNSLKTSTTLTILNLSSGSIGGEGTLALSGALKANTSLTTLNLSYNRIGKEGALALSEALKVNTSLTTLDLSYNRIGKEGALALSEALKANATLATLSLSSNSIGKEGAQALSEALKVNNNLSTLSLGDNSIGKEGALALSEVLKANATLATLSLWGNSIGKEGALALSEALKANVTLMTLHLGDNSIGKEGALALSEVLKANATLATLSLWGNSIGKEGALALSEALKVNTNLTTLNLNANSIGKEGALALSEALKVNTNLTTLNLNANSIGKEGALALSEALKVNATLTVLGLAVDSIGKEVDLAISEALKENTVLTQ</sequence>
<feature type="coiled-coil region" evidence="1">
    <location>
        <begin position="190"/>
        <end position="252"/>
    </location>
</feature>
<dbReference type="GeneID" id="33567520"/>